<dbReference type="AlphaFoldDB" id="A0A6L2Q4D0"/>
<comment type="function">
    <text evidence="3">Acyl-CoA synthases catalyze the initial reaction in fatty acid metabolism, by forming a thioester with CoA. Has some preference toward medium-chain substrates. Plays a role in adipocyte differentiation.</text>
</comment>
<dbReference type="GO" id="GO:0031956">
    <property type="term" value="F:medium-chain fatty acid-CoA ligase activity"/>
    <property type="evidence" value="ECO:0007669"/>
    <property type="project" value="UniProtKB-EC"/>
</dbReference>
<comment type="catalytic activity">
    <reaction evidence="6">
        <text>octanoate + ATP + CoA = octanoyl-CoA + AMP + diphosphate</text>
        <dbReference type="Rhea" id="RHEA:33631"/>
        <dbReference type="ChEBI" id="CHEBI:25646"/>
        <dbReference type="ChEBI" id="CHEBI:30616"/>
        <dbReference type="ChEBI" id="CHEBI:33019"/>
        <dbReference type="ChEBI" id="CHEBI:57287"/>
        <dbReference type="ChEBI" id="CHEBI:57386"/>
        <dbReference type="ChEBI" id="CHEBI:456215"/>
    </reaction>
</comment>
<organism evidence="10 11">
    <name type="scientific">Coptotermes formosanus</name>
    <name type="common">Formosan subterranean termite</name>
    <dbReference type="NCBI Taxonomy" id="36987"/>
    <lineage>
        <taxon>Eukaryota</taxon>
        <taxon>Metazoa</taxon>
        <taxon>Ecdysozoa</taxon>
        <taxon>Arthropoda</taxon>
        <taxon>Hexapoda</taxon>
        <taxon>Insecta</taxon>
        <taxon>Pterygota</taxon>
        <taxon>Neoptera</taxon>
        <taxon>Polyneoptera</taxon>
        <taxon>Dictyoptera</taxon>
        <taxon>Blattodea</taxon>
        <taxon>Blattoidea</taxon>
        <taxon>Termitoidae</taxon>
        <taxon>Rhinotermitidae</taxon>
        <taxon>Coptotermes</taxon>
    </lineage>
</organism>
<accession>A0A6L2Q4D0</accession>
<dbReference type="InterPro" id="IPR045851">
    <property type="entry name" value="AMP-bd_C_sf"/>
</dbReference>
<dbReference type="Gene3D" id="3.40.50.12780">
    <property type="entry name" value="N-terminal domain of ligase-like"/>
    <property type="match status" value="1"/>
</dbReference>
<dbReference type="InterPro" id="IPR000873">
    <property type="entry name" value="AMP-dep_synth/lig_dom"/>
</dbReference>
<dbReference type="Gene3D" id="3.30.300.30">
    <property type="match status" value="1"/>
</dbReference>
<dbReference type="PANTHER" id="PTHR43201:SF5">
    <property type="entry name" value="MEDIUM-CHAIN ACYL-COA LIGASE ACSF2, MITOCHONDRIAL"/>
    <property type="match status" value="1"/>
</dbReference>
<dbReference type="Pfam" id="PF00501">
    <property type="entry name" value="AMP-binding"/>
    <property type="match status" value="1"/>
</dbReference>
<dbReference type="PROSITE" id="PS00455">
    <property type="entry name" value="AMP_BINDING"/>
    <property type="match status" value="1"/>
</dbReference>
<dbReference type="InParanoid" id="A0A6L2Q4D0"/>
<dbReference type="Pfam" id="PF13193">
    <property type="entry name" value="AMP-binding_C"/>
    <property type="match status" value="1"/>
</dbReference>
<evidence type="ECO:0000256" key="6">
    <source>
        <dbReference type="ARBA" id="ARBA00047319"/>
    </source>
</evidence>
<dbReference type="InterPro" id="IPR042099">
    <property type="entry name" value="ANL_N_sf"/>
</dbReference>
<dbReference type="InterPro" id="IPR020845">
    <property type="entry name" value="AMP-binding_CS"/>
</dbReference>
<dbReference type="SUPFAM" id="SSF56801">
    <property type="entry name" value="Acetyl-CoA synthetase-like"/>
    <property type="match status" value="1"/>
</dbReference>
<comment type="caution">
    <text evidence="10">The sequence shown here is derived from an EMBL/GenBank/DDBJ whole genome shotgun (WGS) entry which is preliminary data.</text>
</comment>
<keyword evidence="2" id="KW-0436">Ligase</keyword>
<dbReference type="Proteomes" id="UP000502823">
    <property type="component" value="Unassembled WGS sequence"/>
</dbReference>
<evidence type="ECO:0000313" key="10">
    <source>
        <dbReference type="EMBL" id="GFG39606.1"/>
    </source>
</evidence>
<reference evidence="11" key="1">
    <citation type="submission" date="2020-01" db="EMBL/GenBank/DDBJ databases">
        <title>Draft genome sequence of the Termite Coptotermes fromosanus.</title>
        <authorList>
            <person name="Itakura S."/>
            <person name="Yosikawa Y."/>
            <person name="Umezawa K."/>
        </authorList>
    </citation>
    <scope>NUCLEOTIDE SEQUENCE [LARGE SCALE GENOMIC DNA]</scope>
</reference>
<dbReference type="InterPro" id="IPR025110">
    <property type="entry name" value="AMP-bd_C"/>
</dbReference>
<evidence type="ECO:0000256" key="1">
    <source>
        <dbReference type="ARBA" id="ARBA00006432"/>
    </source>
</evidence>
<evidence type="ECO:0000256" key="7">
    <source>
        <dbReference type="ARBA" id="ARBA00048277"/>
    </source>
</evidence>
<dbReference type="EC" id="6.2.1.2" evidence="4"/>
<evidence type="ECO:0000256" key="5">
    <source>
        <dbReference type="ARBA" id="ARBA00039638"/>
    </source>
</evidence>
<comment type="catalytic activity">
    <reaction evidence="7">
        <text>a medium-chain fatty acid + ATP + CoA = a medium-chain fatty acyl-CoA + AMP + diphosphate</text>
        <dbReference type="Rhea" id="RHEA:48340"/>
        <dbReference type="ChEBI" id="CHEBI:30616"/>
        <dbReference type="ChEBI" id="CHEBI:33019"/>
        <dbReference type="ChEBI" id="CHEBI:57287"/>
        <dbReference type="ChEBI" id="CHEBI:59558"/>
        <dbReference type="ChEBI" id="CHEBI:90546"/>
        <dbReference type="ChEBI" id="CHEBI:456215"/>
        <dbReference type="EC" id="6.2.1.2"/>
    </reaction>
</comment>
<name>A0A6L2Q4D0_COPFO</name>
<evidence type="ECO:0000259" key="8">
    <source>
        <dbReference type="Pfam" id="PF00501"/>
    </source>
</evidence>
<evidence type="ECO:0000256" key="4">
    <source>
        <dbReference type="ARBA" id="ARBA00039009"/>
    </source>
</evidence>
<evidence type="ECO:0000256" key="2">
    <source>
        <dbReference type="ARBA" id="ARBA00022598"/>
    </source>
</evidence>
<dbReference type="PANTHER" id="PTHR43201">
    <property type="entry name" value="ACYL-COA SYNTHETASE"/>
    <property type="match status" value="1"/>
</dbReference>
<gene>
    <name evidence="10" type="ORF">Cfor_02880</name>
</gene>
<dbReference type="GO" id="GO:0006631">
    <property type="term" value="P:fatty acid metabolic process"/>
    <property type="evidence" value="ECO:0007669"/>
    <property type="project" value="TreeGrafter"/>
</dbReference>
<dbReference type="EMBL" id="BLKM01000913">
    <property type="protein sequence ID" value="GFG39606.1"/>
    <property type="molecule type" value="Genomic_DNA"/>
</dbReference>
<proteinExistence type="inferred from homology"/>
<feature type="domain" description="AMP-binding enzyme C-terminal" evidence="9">
    <location>
        <begin position="525"/>
        <end position="599"/>
    </location>
</feature>
<protein>
    <recommendedName>
        <fullName evidence="5">Medium-chain acyl-CoA ligase ACSF2, mitochondrial</fullName>
        <ecNumber evidence="4">6.2.1.2</ecNumber>
    </recommendedName>
</protein>
<evidence type="ECO:0000256" key="3">
    <source>
        <dbReference type="ARBA" id="ARBA00037247"/>
    </source>
</evidence>
<feature type="domain" description="AMP-dependent synthetase/ligase" evidence="8">
    <location>
        <begin position="82"/>
        <end position="473"/>
    </location>
</feature>
<keyword evidence="11" id="KW-1185">Reference proteome</keyword>
<comment type="similarity">
    <text evidence="1">Belongs to the ATP-dependent AMP-binding enzyme family.</text>
</comment>
<dbReference type="OrthoDB" id="10253115at2759"/>
<evidence type="ECO:0000313" key="11">
    <source>
        <dbReference type="Proteomes" id="UP000502823"/>
    </source>
</evidence>
<sequence>MQSNSVSLLAEVRYSVPCIKIIISLKVESDGPAGRRDKYSPPRRHCRSMLSPVRISVRCHIANSGKNILSPCAASVLGQLVDNAADRWRDGEALVSVYEDQRLTFGEAREKADRLAAGLLQLGLSPGDVVGLWGPNSSNWYISRLAAARAGFICVQIVPAYQAPELLHSLTKVGVKALIFSEFFKSNSCYQIVRTVIPELDSCPESGVRLQNSKVPLLQFLIIMGSKQYRGTHKLDDIMTSASPESVKKIRELQPLIQPDEVCTVQYSSGTTGHPKATMGTHHILVNNAIIAGKCLELDTEMARHVICPQFCHTTGSVGGIICGLCYGNTVIIVAPTFDAQKTLDAIQQERCTHVTASPAVCGDLIASAAKLGVILTTLEVLSIGGAPCGQQAIKDAKDKLNIRRVSPMYGMTEIGYCFLGRAGDSVDRMSLTVGRVCDHMEAKVVDTDGRMVPFGSSGELWVRGYSVMQGYWGDKEKTDELIRPDGWTKTGDLFVLEEDGYGRFIGRSKDMIIKFGDKIFPVDLEEFFLNHPDVLEAVVFGVPDPKVGEEVCVYLRVREGVQLSEADIVQYCRDKIADYRIPGHIRFIEEFPRTPMGKILRPQLRRALLEELAALAGNGTV</sequence>
<dbReference type="FunFam" id="3.30.300.30:FF:000008">
    <property type="entry name" value="2,3-dihydroxybenzoate-AMP ligase"/>
    <property type="match status" value="1"/>
</dbReference>
<evidence type="ECO:0000259" key="9">
    <source>
        <dbReference type="Pfam" id="PF13193"/>
    </source>
</evidence>